<dbReference type="Gene3D" id="1.10.150.320">
    <property type="entry name" value="Photosystem II 12 kDa extrinsic protein"/>
    <property type="match status" value="1"/>
</dbReference>
<dbReference type="SUPFAM" id="SSF47781">
    <property type="entry name" value="RuvA domain 2-like"/>
    <property type="match status" value="1"/>
</dbReference>
<dbReference type="AlphaFoldDB" id="A0A645HPF6"/>
<dbReference type="EMBL" id="VSSQ01092969">
    <property type="protein sequence ID" value="MPN38004.1"/>
    <property type="molecule type" value="Genomic_DNA"/>
</dbReference>
<accession>A0A645HPF6</accession>
<dbReference type="Pfam" id="PF12836">
    <property type="entry name" value="HHH_3"/>
    <property type="match status" value="1"/>
</dbReference>
<protein>
    <recommendedName>
        <fullName evidence="2">Helix-hairpin-helix DNA-binding motif class 1 domain-containing protein</fullName>
    </recommendedName>
</protein>
<reference evidence="1" key="1">
    <citation type="submission" date="2019-08" db="EMBL/GenBank/DDBJ databases">
        <authorList>
            <person name="Kucharzyk K."/>
            <person name="Murdoch R.W."/>
            <person name="Higgins S."/>
            <person name="Loffler F."/>
        </authorList>
    </citation>
    <scope>NUCLEOTIDE SEQUENCE</scope>
</reference>
<organism evidence="1">
    <name type="scientific">bioreactor metagenome</name>
    <dbReference type="NCBI Taxonomy" id="1076179"/>
    <lineage>
        <taxon>unclassified sequences</taxon>
        <taxon>metagenomes</taxon>
        <taxon>ecological metagenomes</taxon>
    </lineage>
</organism>
<comment type="caution">
    <text evidence="1">The sequence shown here is derived from an EMBL/GenBank/DDBJ whole genome shotgun (WGS) entry which is preliminary data.</text>
</comment>
<evidence type="ECO:0008006" key="2">
    <source>
        <dbReference type="Google" id="ProtNLM"/>
    </source>
</evidence>
<dbReference type="InterPro" id="IPR010994">
    <property type="entry name" value="RuvA_2-like"/>
</dbReference>
<sequence>MKLKHLEIWLFTILITLFSLYIVYCHIVPKHSEFTIYMPKTTVTSVVTKGTQMFTEESDAAQTQINNNGLININTASAEDLKELNGIGDVLSQRII</sequence>
<gene>
    <name evidence="1" type="ORF">SDC9_185526</name>
</gene>
<proteinExistence type="predicted"/>
<name>A0A645HPF6_9ZZZZ</name>
<evidence type="ECO:0000313" key="1">
    <source>
        <dbReference type="EMBL" id="MPN38004.1"/>
    </source>
</evidence>